<organism evidence="2 3">
    <name type="scientific">Candidatus Saccharicenans subterraneus</name>
    <dbReference type="NCBI Taxonomy" id="2508984"/>
    <lineage>
        <taxon>Bacteria</taxon>
        <taxon>Candidatus Aminicenantota</taxon>
        <taxon>Candidatus Aminicenantia</taxon>
        <taxon>Candidatus Aminicenantales</taxon>
        <taxon>Candidatus Saccharicenantaceae</taxon>
        <taxon>Candidatus Saccharicenans</taxon>
    </lineage>
</organism>
<evidence type="ECO:0000313" key="3">
    <source>
        <dbReference type="Proteomes" id="UP000257323"/>
    </source>
</evidence>
<dbReference type="AlphaFoldDB" id="A0A3E2BP83"/>
<keyword evidence="1" id="KW-0472">Membrane</keyword>
<evidence type="ECO:0000313" key="2">
    <source>
        <dbReference type="EMBL" id="RFT16570.1"/>
    </source>
</evidence>
<reference evidence="2 3" key="1">
    <citation type="submission" date="2018-08" db="EMBL/GenBank/DDBJ databases">
        <title>Genome analysis of the thermophilic bacterium of the candidate phylum Aminicenantes from deep subsurface aquifer revealed its physiology and ecological role.</title>
        <authorList>
            <person name="Kadnikov V.V."/>
            <person name="Mardanov A.V."/>
            <person name="Beletsky A.V."/>
            <person name="Karnachuk O.V."/>
            <person name="Ravin N.V."/>
        </authorList>
    </citation>
    <scope>NUCLEOTIDE SEQUENCE [LARGE SCALE GENOMIC DNA]</scope>
    <source>
        <strain evidence="2">BY38</strain>
    </source>
</reference>
<dbReference type="EMBL" id="QUAH01000003">
    <property type="protein sequence ID" value="RFT16570.1"/>
    <property type="molecule type" value="Genomic_DNA"/>
</dbReference>
<comment type="caution">
    <text evidence="2">The sequence shown here is derived from an EMBL/GenBank/DDBJ whole genome shotgun (WGS) entry which is preliminary data.</text>
</comment>
<keyword evidence="1" id="KW-0812">Transmembrane</keyword>
<dbReference type="PROSITE" id="PS00409">
    <property type="entry name" value="PROKAR_NTER_METHYL"/>
    <property type="match status" value="1"/>
</dbReference>
<dbReference type="Proteomes" id="UP000257323">
    <property type="component" value="Unassembled WGS sequence"/>
</dbReference>
<keyword evidence="1" id="KW-1133">Transmembrane helix</keyword>
<name>A0A3E2BP83_9BACT</name>
<evidence type="ECO:0000256" key="1">
    <source>
        <dbReference type="SAM" id="Phobius"/>
    </source>
</evidence>
<evidence type="ECO:0008006" key="4">
    <source>
        <dbReference type="Google" id="ProtNLM"/>
    </source>
</evidence>
<dbReference type="InterPro" id="IPR012902">
    <property type="entry name" value="N_methyl_site"/>
</dbReference>
<accession>A0A3E2BP83</accession>
<sequence>MRSVIFMVRKAREKMQANRKASASGQEGFTLIEVIISLALVTVVFVSLAQLFTLSVMQNLRSNEMSNAIFLAQQQIDYLRTLTIDELGNFPTVNIGESNDELIDINQDGTQDFRRLTVVTPSQVANTAGFDVLVMVFPIFARNVAWDQLIANPDKYRVRAYVHTIITR</sequence>
<dbReference type="NCBIfam" id="TIGR02532">
    <property type="entry name" value="IV_pilin_GFxxxE"/>
    <property type="match status" value="1"/>
</dbReference>
<protein>
    <recommendedName>
        <fullName evidence="4">Prepilin-type N-terminal cleavage/methylation domain-containing protein</fullName>
    </recommendedName>
</protein>
<dbReference type="Pfam" id="PF07963">
    <property type="entry name" value="N_methyl"/>
    <property type="match status" value="1"/>
</dbReference>
<feature type="transmembrane region" description="Helical" evidence="1">
    <location>
        <begin position="29"/>
        <end position="52"/>
    </location>
</feature>
<proteinExistence type="predicted"/>
<gene>
    <name evidence="2" type="ORF">OP8BY_1748</name>
</gene>